<evidence type="ECO:0000259" key="10">
    <source>
        <dbReference type="Pfam" id="PF12950"/>
    </source>
</evidence>
<evidence type="ECO:0000259" key="9">
    <source>
        <dbReference type="Pfam" id="PF07669"/>
    </source>
</evidence>
<dbReference type="PRINTS" id="PR00507">
    <property type="entry name" value="N12N6MTFRASE"/>
</dbReference>
<evidence type="ECO:0000256" key="7">
    <source>
        <dbReference type="ARBA" id="ARBA00047942"/>
    </source>
</evidence>
<dbReference type="InterPro" id="IPR029063">
    <property type="entry name" value="SAM-dependent_MTases_sf"/>
</dbReference>
<dbReference type="InterPro" id="IPR002052">
    <property type="entry name" value="DNA_methylase_N6_adenine_CS"/>
</dbReference>
<dbReference type="GO" id="GO:0032259">
    <property type="term" value="P:methylation"/>
    <property type="evidence" value="ECO:0007669"/>
    <property type="project" value="UniProtKB-KW"/>
</dbReference>
<dbReference type="RefSeq" id="WP_114407224.1">
    <property type="nucleotide sequence ID" value="NZ_QOWE01000013.1"/>
</dbReference>
<dbReference type="PANTHER" id="PTHR33841:SF1">
    <property type="entry name" value="DNA METHYLTRANSFERASE A"/>
    <property type="match status" value="1"/>
</dbReference>
<dbReference type="AlphaFoldDB" id="A0A368JLB3"/>
<dbReference type="GO" id="GO:0009307">
    <property type="term" value="P:DNA restriction-modification system"/>
    <property type="evidence" value="ECO:0007669"/>
    <property type="project" value="UniProtKB-KW"/>
</dbReference>
<dbReference type="PANTHER" id="PTHR33841">
    <property type="entry name" value="DNA METHYLTRANSFERASE YEEA-RELATED"/>
    <property type="match status" value="1"/>
</dbReference>
<feature type="region of interest" description="Disordered" evidence="8">
    <location>
        <begin position="665"/>
        <end position="686"/>
    </location>
</feature>
<dbReference type="InterPro" id="IPR025931">
    <property type="entry name" value="TaqI_C"/>
</dbReference>
<keyword evidence="5" id="KW-0680">Restriction system</keyword>
<protein>
    <recommendedName>
        <fullName evidence="1">site-specific DNA-methyltransferase (adenine-specific)</fullName>
        <ecNumber evidence="1">2.1.1.72</ecNumber>
    </recommendedName>
</protein>
<evidence type="ECO:0000256" key="1">
    <source>
        <dbReference type="ARBA" id="ARBA00011900"/>
    </source>
</evidence>
<dbReference type="Pfam" id="PF12950">
    <property type="entry name" value="TaqI_C"/>
    <property type="match status" value="1"/>
</dbReference>
<feature type="domain" description="TaqI-like C-terminal specificity" evidence="10">
    <location>
        <begin position="950"/>
        <end position="1118"/>
    </location>
</feature>
<dbReference type="OrthoDB" id="32195at2"/>
<dbReference type="Gene3D" id="3.40.50.150">
    <property type="entry name" value="Vaccinia Virus protein VP39"/>
    <property type="match status" value="2"/>
</dbReference>
<accession>A0A368JLB3</accession>
<evidence type="ECO:0000256" key="5">
    <source>
        <dbReference type="ARBA" id="ARBA00022747"/>
    </source>
</evidence>
<evidence type="ECO:0000313" key="11">
    <source>
        <dbReference type="EMBL" id="RCR68449.1"/>
    </source>
</evidence>
<dbReference type="GO" id="GO:0009007">
    <property type="term" value="F:site-specific DNA-methyltransferase (adenine-specific) activity"/>
    <property type="evidence" value="ECO:0007669"/>
    <property type="project" value="UniProtKB-EC"/>
</dbReference>
<evidence type="ECO:0000256" key="2">
    <source>
        <dbReference type="ARBA" id="ARBA00022603"/>
    </source>
</evidence>
<dbReference type="InterPro" id="IPR011639">
    <property type="entry name" value="MethylTrfase_TaqI-like_dom"/>
</dbReference>
<feature type="domain" description="Type II methyltransferase M.TaqI-like" evidence="9">
    <location>
        <begin position="509"/>
        <end position="831"/>
    </location>
</feature>
<reference evidence="11 12" key="1">
    <citation type="submission" date="2018-07" db="EMBL/GenBank/DDBJ databases">
        <title>Genome analysis of Larkinella rosea.</title>
        <authorList>
            <person name="Zhou Z."/>
            <person name="Wang G."/>
        </authorList>
    </citation>
    <scope>NUCLEOTIDE SEQUENCE [LARGE SCALE GENOMIC DNA]</scope>
    <source>
        <strain evidence="12">zzj9</strain>
    </source>
</reference>
<dbReference type="SUPFAM" id="SSF53335">
    <property type="entry name" value="S-adenosyl-L-methionine-dependent methyltransferases"/>
    <property type="match status" value="1"/>
</dbReference>
<comment type="caution">
    <text evidence="11">The sequence shown here is derived from an EMBL/GenBank/DDBJ whole genome shotgun (WGS) entry which is preliminary data.</text>
</comment>
<name>A0A368JLB3_9BACT</name>
<dbReference type="Pfam" id="PF07669">
    <property type="entry name" value="Eco57I"/>
    <property type="match status" value="1"/>
</dbReference>
<dbReference type="PROSITE" id="PS00092">
    <property type="entry name" value="N6_MTASE"/>
    <property type="match status" value="1"/>
</dbReference>
<dbReference type="InterPro" id="IPR050953">
    <property type="entry name" value="N4_N6_ade-DNA_methylase"/>
</dbReference>
<evidence type="ECO:0000256" key="4">
    <source>
        <dbReference type="ARBA" id="ARBA00022691"/>
    </source>
</evidence>
<keyword evidence="4" id="KW-0949">S-adenosyl-L-methionine</keyword>
<evidence type="ECO:0000256" key="6">
    <source>
        <dbReference type="ARBA" id="ARBA00023125"/>
    </source>
</evidence>
<dbReference type="Proteomes" id="UP000253383">
    <property type="component" value="Unassembled WGS sequence"/>
</dbReference>
<evidence type="ECO:0000313" key="12">
    <source>
        <dbReference type="Proteomes" id="UP000253383"/>
    </source>
</evidence>
<evidence type="ECO:0000256" key="3">
    <source>
        <dbReference type="ARBA" id="ARBA00022679"/>
    </source>
</evidence>
<keyword evidence="2" id="KW-0489">Methyltransferase</keyword>
<organism evidence="11 12">
    <name type="scientific">Larkinella punicea</name>
    <dbReference type="NCBI Taxonomy" id="2315727"/>
    <lineage>
        <taxon>Bacteria</taxon>
        <taxon>Pseudomonadati</taxon>
        <taxon>Bacteroidota</taxon>
        <taxon>Cytophagia</taxon>
        <taxon>Cytophagales</taxon>
        <taxon>Spirosomataceae</taxon>
        <taxon>Larkinella</taxon>
    </lineage>
</organism>
<comment type="catalytic activity">
    <reaction evidence="7">
        <text>a 2'-deoxyadenosine in DNA + S-adenosyl-L-methionine = an N(6)-methyl-2'-deoxyadenosine in DNA + S-adenosyl-L-homocysteine + H(+)</text>
        <dbReference type="Rhea" id="RHEA:15197"/>
        <dbReference type="Rhea" id="RHEA-COMP:12418"/>
        <dbReference type="Rhea" id="RHEA-COMP:12419"/>
        <dbReference type="ChEBI" id="CHEBI:15378"/>
        <dbReference type="ChEBI" id="CHEBI:57856"/>
        <dbReference type="ChEBI" id="CHEBI:59789"/>
        <dbReference type="ChEBI" id="CHEBI:90615"/>
        <dbReference type="ChEBI" id="CHEBI:90616"/>
        <dbReference type="EC" id="2.1.1.72"/>
    </reaction>
</comment>
<keyword evidence="3" id="KW-0808">Transferase</keyword>
<keyword evidence="6" id="KW-0238">DNA-binding</keyword>
<dbReference type="EMBL" id="QOWE01000013">
    <property type="protein sequence ID" value="RCR68449.1"/>
    <property type="molecule type" value="Genomic_DNA"/>
</dbReference>
<dbReference type="GO" id="GO:0003677">
    <property type="term" value="F:DNA binding"/>
    <property type="evidence" value="ECO:0007669"/>
    <property type="project" value="UniProtKB-KW"/>
</dbReference>
<keyword evidence="12" id="KW-1185">Reference proteome</keyword>
<sequence>MTESNLKSFLQERFSPANQKTLLNHLFSDGLTVFSQPKILIEAADNVQLAQQIGSVSLSDGRNLAIMDVVVTDAVQIARNRKGLRDIAAKYIDQNIIHGALVFFHSPTQVDYRLTFIARYSAFDLDTLELVQNETAPKRFAFVLGPNEPCTTASRRLMELIEKRTVDLKALTEAFAVEPLNKEFFKQFKDVHFKKIWTYLAEYHWADFLGDEPVPTDPKEKDKRAKPIRDFAKKMLGRIVFLHFLQKKGWMGCSETSVIWANGDKRFMQTLFERFTFSDQFYSRCLTKLFFDTLNNPDRTDSSIFEIDGLKTCRVPYLNGGLFDRDIRPDGHFVTDAIDLPVDYFRDLFQFFDQYNFTIDENSPGDYEVGIDPEMLGHIFENLLEENREKGAFYTPKEIVQYMCQESLIQHLTYHLTIELGDSQRPAIQEAITELIRAGSRGDEKNRHNLILQHAPRIEELLDDLKICDPAIGSGAFPVGMLQEIFAAKMTLDLTLNRAEVKKRIIGETIYGVDMETGAVDIARLRFWLSLVVDEDEPQPLPNLDYKIMQGDSLLESFEGIRLDKILQQQEVTYVVENGQIDIFGRIADPQISMHFSDEKKEKLRDLLRLYYDPEALKRRGLKKETVKAQIETIVHDHLDSSFELAERSLERQTGDLKAEIRSIETAMRNNPNEPKAKRKQKEDQVVRKQKNIDGLQTQLASVRASQQKLSTLDSASKPYFLWHLFFPEVFDRAQSGFDIVIANPPYLQLSRIPTEAAQYQREGYQTFEKTGDIYGLFYEQGIRLLRPGGMLSYITSNSWLQTQYGKPLRQLFVEQTNPLTLLNFADTRLFETAVVETNILLARKAPCQFQLQAATVGADFDKDKENLTSYISRNAFIITDLPAEGWAVGDEQGSQLKRLMEENGKKLGNWPVIMNYGVKTGYNSAFVIDGKTKQKLIAEEGKNADIIKPTLRGRDLRRYNFVSADLWIIFIPWHFPLHNDPTITGGSKKAEEAFKQQFPSLYAHLLVHKEGLSKRNQAETGIRYEWYALQRCAASYFEDFNKPKIIWAELSDIPKFAYDESKMVPDKTTFIMTGTNLKYLLGVLNAKPALWYFNQIATTTGMVTTMWSKFKMEQLPVPEPDAETEQQLEKLVNTVLALKKANPSVDTLSYEAQIDALVFRAYGLSETDMLYVLDQFPSVSSREREMIQNNFRNLARGHFTALA</sequence>
<proteinExistence type="predicted"/>
<gene>
    <name evidence="11" type="ORF">DUE52_17035</name>
</gene>
<dbReference type="EC" id="2.1.1.72" evidence="1"/>
<evidence type="ECO:0000256" key="8">
    <source>
        <dbReference type="SAM" id="MobiDB-lite"/>
    </source>
</evidence>